<dbReference type="EMBL" id="CP090172">
    <property type="protein sequence ID" value="UJO23159.1"/>
    <property type="molecule type" value="Genomic_DNA"/>
</dbReference>
<evidence type="ECO:0000256" key="1">
    <source>
        <dbReference type="SAM" id="MobiDB-lite"/>
    </source>
</evidence>
<sequence length="393" mass="45148">MPTSFFSLPRELRDTIYGYAFASPRCVRLAYPSIERSWTTEEGPRYPEIPESAYPPRPSDSPAKELDDEDAWEDCGSETEQQSKAKGDKKSTSIVDFNTEDFLNDYPDSEDEMFGDDDSEEDDGDEDDDYSDFDDSCGGPTSSRRSRYKIYAPSGADMSLLLVNRQIRHEALPLFYQSKIWVFDFTAIGTMHFLMALPRKARENIKSIGLPGYIFMADDGESREGWSRSLSSPLCRDVGGMSLVTPFGAFLATSLPKLEEVYFHVPMYGEEDFYCPYGPAELHMLLRYGRIKRLHHVFLGEKVAKTLKEKDSETCFRNMLGDLPERVVDHRFQLLHPYPQKKGRKQTLKWMDAQSEYWQKHRDSFAEGWEWVERDLDFGSDGNVQAVITMKTG</sequence>
<name>A0A9Q8PIA9_PASFU</name>
<dbReference type="PANTHER" id="PTHR38790">
    <property type="entry name" value="2EXR DOMAIN-CONTAINING PROTEIN-RELATED"/>
    <property type="match status" value="1"/>
</dbReference>
<keyword evidence="3" id="KW-1185">Reference proteome</keyword>
<dbReference type="RefSeq" id="XP_047767525.1">
    <property type="nucleotide sequence ID" value="XM_047911275.1"/>
</dbReference>
<evidence type="ECO:0008006" key="4">
    <source>
        <dbReference type="Google" id="ProtNLM"/>
    </source>
</evidence>
<organism evidence="2 3">
    <name type="scientific">Passalora fulva</name>
    <name type="common">Tomato leaf mold</name>
    <name type="synonym">Cladosporium fulvum</name>
    <dbReference type="NCBI Taxonomy" id="5499"/>
    <lineage>
        <taxon>Eukaryota</taxon>
        <taxon>Fungi</taxon>
        <taxon>Dikarya</taxon>
        <taxon>Ascomycota</taxon>
        <taxon>Pezizomycotina</taxon>
        <taxon>Dothideomycetes</taxon>
        <taxon>Dothideomycetidae</taxon>
        <taxon>Mycosphaerellales</taxon>
        <taxon>Mycosphaerellaceae</taxon>
        <taxon>Fulvia</taxon>
    </lineage>
</organism>
<reference evidence="2" key="1">
    <citation type="submission" date="2021-12" db="EMBL/GenBank/DDBJ databases">
        <authorList>
            <person name="Zaccaron A."/>
            <person name="Stergiopoulos I."/>
        </authorList>
    </citation>
    <scope>NUCLEOTIDE SEQUENCE</scope>
    <source>
        <strain evidence="2">Race5_Kim</strain>
    </source>
</reference>
<dbReference type="AlphaFoldDB" id="A0A9Q8PIA9"/>
<feature type="compositionally biased region" description="Acidic residues" evidence="1">
    <location>
        <begin position="98"/>
        <end position="135"/>
    </location>
</feature>
<reference evidence="2" key="2">
    <citation type="journal article" date="2022" name="Microb. Genom.">
        <title>A chromosome-scale genome assembly of the tomato pathogen Cladosporium fulvum reveals a compartmentalized genome architecture and the presence of a dispensable chromosome.</title>
        <authorList>
            <person name="Zaccaron A.Z."/>
            <person name="Chen L.H."/>
            <person name="Samaras A."/>
            <person name="Stergiopoulos I."/>
        </authorList>
    </citation>
    <scope>NUCLEOTIDE SEQUENCE</scope>
    <source>
        <strain evidence="2">Race5_Kim</strain>
    </source>
</reference>
<feature type="compositionally biased region" description="Acidic residues" evidence="1">
    <location>
        <begin position="66"/>
        <end position="77"/>
    </location>
</feature>
<evidence type="ECO:0000313" key="3">
    <source>
        <dbReference type="Proteomes" id="UP000756132"/>
    </source>
</evidence>
<evidence type="ECO:0000313" key="2">
    <source>
        <dbReference type="EMBL" id="UJO23159.1"/>
    </source>
</evidence>
<dbReference type="Proteomes" id="UP000756132">
    <property type="component" value="Chromosome 10"/>
</dbReference>
<protein>
    <recommendedName>
        <fullName evidence="4">F-box domain-containing protein</fullName>
    </recommendedName>
</protein>
<feature type="region of interest" description="Disordered" evidence="1">
    <location>
        <begin position="37"/>
        <end position="145"/>
    </location>
</feature>
<feature type="compositionally biased region" description="Basic and acidic residues" evidence="1">
    <location>
        <begin position="81"/>
        <end position="91"/>
    </location>
</feature>
<gene>
    <name evidence="2" type="ORF">CLAFUR5_12127</name>
</gene>
<accession>A0A9Q8PIA9</accession>
<dbReference type="GeneID" id="71992005"/>
<proteinExistence type="predicted"/>
<dbReference type="OrthoDB" id="3646568at2759"/>
<dbReference type="KEGG" id="ffu:CLAFUR5_12127"/>